<dbReference type="PANTHER" id="PTHR22950">
    <property type="entry name" value="AMINO ACID TRANSPORTER"/>
    <property type="match status" value="1"/>
</dbReference>
<organism evidence="6 7">
    <name type="scientific">Sarcoptes scabiei</name>
    <name type="common">Itch mite</name>
    <name type="synonym">Acarus scabiei</name>
    <dbReference type="NCBI Taxonomy" id="52283"/>
    <lineage>
        <taxon>Eukaryota</taxon>
        <taxon>Metazoa</taxon>
        <taxon>Ecdysozoa</taxon>
        <taxon>Arthropoda</taxon>
        <taxon>Chelicerata</taxon>
        <taxon>Arachnida</taxon>
        <taxon>Acari</taxon>
        <taxon>Acariformes</taxon>
        <taxon>Sarcoptiformes</taxon>
        <taxon>Astigmata</taxon>
        <taxon>Psoroptidia</taxon>
        <taxon>Sarcoptoidea</taxon>
        <taxon>Sarcoptidae</taxon>
        <taxon>Sarcoptinae</taxon>
        <taxon>Sarcoptes</taxon>
    </lineage>
</organism>
<keyword evidence="3" id="KW-1133">Transmembrane helix</keyword>
<protein>
    <submittedName>
        <fullName evidence="6">Proton-coupled amino acid transporter 1-like protein</fullName>
    </submittedName>
</protein>
<dbReference type="GO" id="GO:0005774">
    <property type="term" value="C:vacuolar membrane"/>
    <property type="evidence" value="ECO:0007669"/>
    <property type="project" value="TreeGrafter"/>
</dbReference>
<dbReference type="InterPro" id="IPR013057">
    <property type="entry name" value="AA_transpt_TM"/>
</dbReference>
<evidence type="ECO:0000256" key="3">
    <source>
        <dbReference type="ARBA" id="ARBA00022989"/>
    </source>
</evidence>
<reference evidence="6 7" key="1">
    <citation type="journal article" date="2015" name="Parasit. Vectors">
        <title>Draft genome of the scabies mite.</title>
        <authorList>
            <person name="Rider S.D.Jr."/>
            <person name="Morgan M.S."/>
            <person name="Arlian L.G."/>
        </authorList>
    </citation>
    <scope>NUCLEOTIDE SEQUENCE [LARGE SCALE GENOMIC DNA]</scope>
    <source>
        <strain evidence="6">Arlian Lab</strain>
    </source>
</reference>
<gene>
    <name evidence="6" type="ORF">QR98_0005640</name>
</gene>
<dbReference type="OMA" id="WTANFRT"/>
<keyword evidence="2" id="KW-0812">Transmembrane</keyword>
<name>A0A131ZTQ6_SARSC</name>
<evidence type="ECO:0000313" key="6">
    <source>
        <dbReference type="EMBL" id="KPM02157.1"/>
    </source>
</evidence>
<evidence type="ECO:0000256" key="4">
    <source>
        <dbReference type="ARBA" id="ARBA00023136"/>
    </source>
</evidence>
<dbReference type="VEuPathDB" id="VectorBase:SSCA002509"/>
<dbReference type="GO" id="GO:0015179">
    <property type="term" value="F:L-amino acid transmembrane transporter activity"/>
    <property type="evidence" value="ECO:0007669"/>
    <property type="project" value="TreeGrafter"/>
</dbReference>
<evidence type="ECO:0000256" key="1">
    <source>
        <dbReference type="ARBA" id="ARBA00004141"/>
    </source>
</evidence>
<dbReference type="EMBL" id="JXLN01001104">
    <property type="protein sequence ID" value="KPM02157.1"/>
    <property type="molecule type" value="Genomic_DNA"/>
</dbReference>
<evidence type="ECO:0000256" key="2">
    <source>
        <dbReference type="ARBA" id="ARBA00022692"/>
    </source>
</evidence>
<dbReference type="PANTHER" id="PTHR22950:SF349">
    <property type="entry name" value="AMINO ACID TRANSPORTER TRANSMEMBRANE DOMAIN-CONTAINING PROTEIN"/>
    <property type="match status" value="1"/>
</dbReference>
<comment type="caution">
    <text evidence="6">The sequence shown here is derived from an EMBL/GenBank/DDBJ whole genome shotgun (WGS) entry which is preliminary data.</text>
</comment>
<feature type="domain" description="Amino acid transporter transmembrane" evidence="5">
    <location>
        <begin position="2"/>
        <end position="192"/>
    </location>
</feature>
<keyword evidence="4" id="KW-0472">Membrane</keyword>
<proteinExistence type="predicted"/>
<sequence>MPLYRSMRKRENFAKPFGVLNISIVIVILAYVTIGFLGYRKYGSEVMPSVTLSLPNEPIYAIVQLMYALAIGFSYLLQMYVAINIAVPAVRQRLINLKKSDFVLDLSDYIGRAFLVTITFVLAASIPELDLVMELVGALVCSLVAIIIPTILHLVTFNDRLRGLSKAWLYFRNITIILIGLMAFLIGTYFSVMGIVERLSQQSAHHSHHNQLYSNSEHLVAKITEPNLLNVTLSSTLANL</sequence>
<evidence type="ECO:0000313" key="7">
    <source>
        <dbReference type="Proteomes" id="UP000616769"/>
    </source>
</evidence>
<dbReference type="Pfam" id="PF01490">
    <property type="entry name" value="Aa_trans"/>
    <property type="match status" value="1"/>
</dbReference>
<dbReference type="Proteomes" id="UP000616769">
    <property type="component" value="Unassembled WGS sequence"/>
</dbReference>
<dbReference type="AlphaFoldDB" id="A0A131ZTQ6"/>
<dbReference type="OrthoDB" id="6498073at2759"/>
<evidence type="ECO:0000259" key="5">
    <source>
        <dbReference type="Pfam" id="PF01490"/>
    </source>
</evidence>
<accession>A0A131ZTQ6</accession>
<comment type="subcellular location">
    <subcellularLocation>
        <location evidence="1">Membrane</location>
        <topology evidence="1">Multi-pass membrane protein</topology>
    </subcellularLocation>
</comment>